<proteinExistence type="predicted"/>
<evidence type="ECO:0000313" key="1">
    <source>
        <dbReference type="EMBL" id="TBM41353.1"/>
    </source>
</evidence>
<organism evidence="1 2">
    <name type="scientific">Vibrio cholerae</name>
    <dbReference type="NCBI Taxonomy" id="666"/>
    <lineage>
        <taxon>Bacteria</taxon>
        <taxon>Pseudomonadati</taxon>
        <taxon>Pseudomonadota</taxon>
        <taxon>Gammaproteobacteria</taxon>
        <taxon>Vibrionales</taxon>
        <taxon>Vibrionaceae</taxon>
        <taxon>Vibrio</taxon>
    </lineage>
</organism>
<evidence type="ECO:0000313" key="2">
    <source>
        <dbReference type="Proteomes" id="UP000294145"/>
    </source>
</evidence>
<dbReference type="AlphaFoldDB" id="A0A7Z7VNU2"/>
<dbReference type="RefSeq" id="WP_154715442.1">
    <property type="nucleotide sequence ID" value="NZ_JACWKW010000009.1"/>
</dbReference>
<comment type="caution">
    <text evidence="1">The sequence shown here is derived from an EMBL/GenBank/DDBJ whole genome shotgun (WGS) entry which is preliminary data.</text>
</comment>
<sequence length="138" mass="15889">MNKNLHKARTLDGYRVKRENLALGELYYFPSPFAGQSRYRCTELNERRAVFVLPTGEPKWDSHVIEFDVPDLSDDELALLPSIVRNFADLSISQNPQVSIARKADELGYVNIMSFTQIHWTLDGLAMYKKRNTTEVSH</sequence>
<dbReference type="Proteomes" id="UP000294145">
    <property type="component" value="Unassembled WGS sequence"/>
</dbReference>
<dbReference type="EMBL" id="SISP01000020">
    <property type="protein sequence ID" value="TBM41353.1"/>
    <property type="molecule type" value="Genomic_DNA"/>
</dbReference>
<name>A0A7Z7VNU2_VIBCL</name>
<protein>
    <submittedName>
        <fullName evidence="1">Uncharacterized protein</fullName>
    </submittedName>
</protein>
<accession>A0A7Z7VNU2</accession>
<reference evidence="1 2" key="1">
    <citation type="submission" date="2019-02" db="EMBL/GenBank/DDBJ databases">
        <title>Genomic plasticity associated with the antimicrobial resistance in Vibrio cholerae.</title>
        <authorList>
            <person name="Verma J."/>
            <person name="Bag S."/>
            <person name="Saha B."/>
            <person name="Kumar P."/>
            <person name="Ghosh T.S."/>
            <person name="Dayal M."/>
            <person name="Senapati T."/>
            <person name="Mehra S."/>
            <person name="Dey P."/>
            <person name="Desigamani A."/>
            <person name="Kumar D."/>
            <person name="Rana P."/>
            <person name="Kumar B."/>
            <person name="Maiti T.K."/>
            <person name="Sharma N.C."/>
            <person name="Bhadra R.K."/>
            <person name="Mutreja A."/>
            <person name="Nair G.B."/>
            <person name="Ramamurthy T."/>
            <person name="Das B."/>
        </authorList>
    </citation>
    <scope>NUCLEOTIDE SEQUENCE [LARGE SCALE GENOMIC DNA]</scope>
    <source>
        <strain evidence="1 2">IDH06781</strain>
    </source>
</reference>
<gene>
    <name evidence="1" type="ORF">EYB64_12320</name>
</gene>